<protein>
    <submittedName>
        <fullName evidence="1">Uncharacterized protein</fullName>
    </submittedName>
</protein>
<evidence type="ECO:0000313" key="2">
    <source>
        <dbReference type="Proteomes" id="UP000594638"/>
    </source>
</evidence>
<name>A0A8S0S2Y1_OLEEU</name>
<proteinExistence type="predicted"/>
<evidence type="ECO:0000313" key="1">
    <source>
        <dbReference type="EMBL" id="CAA2985968.1"/>
    </source>
</evidence>
<dbReference type="Gramene" id="OE9A045682T1">
    <property type="protein sequence ID" value="OE9A045682C1"/>
    <property type="gene ID" value="OE9A045682"/>
</dbReference>
<dbReference type="Proteomes" id="UP000594638">
    <property type="component" value="Unassembled WGS sequence"/>
</dbReference>
<dbReference type="EMBL" id="CACTIH010003835">
    <property type="protein sequence ID" value="CAA2985968.1"/>
    <property type="molecule type" value="Genomic_DNA"/>
</dbReference>
<dbReference type="AlphaFoldDB" id="A0A8S0S2Y1"/>
<sequence>MKLKKFVIGVESQISDDYPLTSPLEVPKLNGNSLENSVEGQVALAALPKLEVVNAEGEDDDELTSSEVLASIVGDGIVHSAKGNGCLSFGHDGILLQDASSTGDL</sequence>
<reference evidence="1 2" key="1">
    <citation type="submission" date="2019-12" db="EMBL/GenBank/DDBJ databases">
        <authorList>
            <person name="Alioto T."/>
            <person name="Alioto T."/>
            <person name="Gomez Garrido J."/>
        </authorList>
    </citation>
    <scope>NUCLEOTIDE SEQUENCE [LARGE SCALE GENOMIC DNA]</scope>
</reference>
<organism evidence="1 2">
    <name type="scientific">Olea europaea subsp. europaea</name>
    <dbReference type="NCBI Taxonomy" id="158383"/>
    <lineage>
        <taxon>Eukaryota</taxon>
        <taxon>Viridiplantae</taxon>
        <taxon>Streptophyta</taxon>
        <taxon>Embryophyta</taxon>
        <taxon>Tracheophyta</taxon>
        <taxon>Spermatophyta</taxon>
        <taxon>Magnoliopsida</taxon>
        <taxon>eudicotyledons</taxon>
        <taxon>Gunneridae</taxon>
        <taxon>Pentapetalae</taxon>
        <taxon>asterids</taxon>
        <taxon>lamiids</taxon>
        <taxon>Lamiales</taxon>
        <taxon>Oleaceae</taxon>
        <taxon>Oleeae</taxon>
        <taxon>Olea</taxon>
    </lineage>
</organism>
<accession>A0A8S0S2Y1</accession>
<gene>
    <name evidence="1" type="ORF">OLEA9_A045682</name>
</gene>
<comment type="caution">
    <text evidence="1">The sequence shown here is derived from an EMBL/GenBank/DDBJ whole genome shotgun (WGS) entry which is preliminary data.</text>
</comment>
<keyword evidence="2" id="KW-1185">Reference proteome</keyword>